<evidence type="ECO:0000256" key="1">
    <source>
        <dbReference type="SAM" id="MobiDB-lite"/>
    </source>
</evidence>
<organism evidence="3 4">
    <name type="scientific">Zizania palustris</name>
    <name type="common">Northern wild rice</name>
    <dbReference type="NCBI Taxonomy" id="103762"/>
    <lineage>
        <taxon>Eukaryota</taxon>
        <taxon>Viridiplantae</taxon>
        <taxon>Streptophyta</taxon>
        <taxon>Embryophyta</taxon>
        <taxon>Tracheophyta</taxon>
        <taxon>Spermatophyta</taxon>
        <taxon>Magnoliopsida</taxon>
        <taxon>Liliopsida</taxon>
        <taxon>Poales</taxon>
        <taxon>Poaceae</taxon>
        <taxon>BOP clade</taxon>
        <taxon>Oryzoideae</taxon>
        <taxon>Oryzeae</taxon>
        <taxon>Zizaniinae</taxon>
        <taxon>Zizania</taxon>
    </lineage>
</organism>
<evidence type="ECO:0000313" key="4">
    <source>
        <dbReference type="Proteomes" id="UP000729402"/>
    </source>
</evidence>
<dbReference type="PANTHER" id="PTHR34277:SF21">
    <property type="entry name" value="CLE FAMILY OSCLE305 PROTEIN"/>
    <property type="match status" value="1"/>
</dbReference>
<feature type="chain" id="PRO_5035212256" evidence="2">
    <location>
        <begin position="37"/>
        <end position="149"/>
    </location>
</feature>
<comment type="caution">
    <text evidence="3">The sequence shown here is derived from an EMBL/GenBank/DDBJ whole genome shotgun (WGS) entry which is preliminary data.</text>
</comment>
<dbReference type="PANTHER" id="PTHR34277">
    <property type="entry name" value="CLAVATA3/ESR (CLE)-RELATED PROTEIN 26"/>
    <property type="match status" value="1"/>
</dbReference>
<feature type="compositionally biased region" description="Low complexity" evidence="1">
    <location>
        <begin position="70"/>
        <end position="87"/>
    </location>
</feature>
<proteinExistence type="predicted"/>
<keyword evidence="4" id="KW-1185">Reference proteome</keyword>
<reference evidence="3" key="1">
    <citation type="journal article" date="2021" name="bioRxiv">
        <title>Whole Genome Assembly and Annotation of Northern Wild Rice, Zizania palustris L., Supports a Whole Genome Duplication in the Zizania Genus.</title>
        <authorList>
            <person name="Haas M."/>
            <person name="Kono T."/>
            <person name="Macchietto M."/>
            <person name="Millas R."/>
            <person name="McGilp L."/>
            <person name="Shao M."/>
            <person name="Duquette J."/>
            <person name="Hirsch C.N."/>
            <person name="Kimball J."/>
        </authorList>
    </citation>
    <scope>NUCLEOTIDE SEQUENCE</scope>
    <source>
        <tissue evidence="3">Fresh leaf tissue</tissue>
    </source>
</reference>
<keyword evidence="2" id="KW-0732">Signal</keyword>
<gene>
    <name evidence="3" type="ORF">GUJ93_ZPchr0013g36945</name>
</gene>
<dbReference type="AlphaFoldDB" id="A0A8J5WY32"/>
<reference evidence="3" key="2">
    <citation type="submission" date="2021-02" db="EMBL/GenBank/DDBJ databases">
        <authorList>
            <person name="Kimball J.A."/>
            <person name="Haas M.W."/>
            <person name="Macchietto M."/>
            <person name="Kono T."/>
            <person name="Duquette J."/>
            <person name="Shao M."/>
        </authorList>
    </citation>
    <scope>NUCLEOTIDE SEQUENCE</scope>
    <source>
        <tissue evidence="3">Fresh leaf tissue</tissue>
    </source>
</reference>
<evidence type="ECO:0000313" key="3">
    <source>
        <dbReference type="EMBL" id="KAG8097851.1"/>
    </source>
</evidence>
<accession>A0A8J5WY32</accession>
<dbReference type="InterPro" id="IPR039316">
    <property type="entry name" value="CLE25/26"/>
</dbReference>
<dbReference type="EMBL" id="JAAALK010000079">
    <property type="protein sequence ID" value="KAG8097851.1"/>
    <property type="molecule type" value="Genomic_DNA"/>
</dbReference>
<sequence length="149" mass="15168">MCGGVGGSRWRITGGGLVVVLLVCVVLLSSAATAGGARTIGVVVVDGGTGGRTAPGPVVTVRATTPEPPVATSTAATTTATSEQSAPVVDAADPYKDSKRKVPNGPDPIHNSSPHSNSVLQACNIIRANDQQYYSLANHIACTYQDRLN</sequence>
<name>A0A8J5WY32_ZIZPA</name>
<feature type="signal peptide" evidence="2">
    <location>
        <begin position="1"/>
        <end position="36"/>
    </location>
</feature>
<protein>
    <submittedName>
        <fullName evidence="3">Uncharacterized protein</fullName>
    </submittedName>
</protein>
<feature type="region of interest" description="Disordered" evidence="1">
    <location>
        <begin position="53"/>
        <end position="116"/>
    </location>
</feature>
<dbReference type="Proteomes" id="UP000729402">
    <property type="component" value="Unassembled WGS sequence"/>
</dbReference>
<evidence type="ECO:0000256" key="2">
    <source>
        <dbReference type="SAM" id="SignalP"/>
    </source>
</evidence>